<proteinExistence type="predicted"/>
<comment type="caution">
    <text evidence="2">The sequence shown here is derived from an EMBL/GenBank/DDBJ whole genome shotgun (WGS) entry which is preliminary data.</text>
</comment>
<reference evidence="2 3" key="1">
    <citation type="journal article" date="2013" name="ISME J.">
        <title>A metabolic model for members of the genus Tetrasphaera involved in enhanced biological phosphorus removal.</title>
        <authorList>
            <person name="Kristiansen R."/>
            <person name="Nguyen H.T.T."/>
            <person name="Saunders A.M."/>
            <person name="Nielsen J.L."/>
            <person name="Wimmer R."/>
            <person name="Le V.Q."/>
            <person name="McIlroy S.J."/>
            <person name="Petrovski S."/>
            <person name="Seviour R.J."/>
            <person name="Calteau A."/>
            <person name="Nielsen K.L."/>
            <person name="Nielsen P.H."/>
        </authorList>
    </citation>
    <scope>NUCLEOTIDE SEQUENCE [LARGE SCALE GENOMIC DNA]</scope>
    <source>
        <strain evidence="2 3">Ben 74</strain>
    </source>
</reference>
<sequence>MTGATDLHIDYDQIDAAVTTTTGIHAELDQTNQQYDSLVSSVGHSGLADVISNFAGSWAIHRRHLLTEVETLNGNLRRMRDDFRATDQQLAPESGGQGGSQAVPASTPAPATPAPGSANPSLPSPPPAAAVDPNSPPSEPTGTTPGPGGADLPGPDAPRDDSYPVLPDPRPAEEPTEGDTPQEVLADIHEDSEQFSTLLGSWAREAVRLDSLGMPLSLLGAGTLSLLAMYGKLPPGYSMRPDGSVVKAGASAGSSAAGSTAADLLAPSGTDKPAATADAPLSPDEVRDLLTPLEPSEGDVVAVDSDAVDSVDELPESVDDSGTIPDGAPSAPEPRPMDDVADAPGTGTGSTAGSGMPLPPPPADASPPVATGGGAGGGSAPTSAPSGMPLPASPTEVAAQLLAPSAGSSPPVGVAATAGSAAAATAALAAMATPAAPAAAAVPAPRPDVAPHVAAMGSLSAMSAPMSSGASAGSLSVPGGGPVAGVRGDAAERVRAVREALDRLGDERETDDAKETTRD</sequence>
<dbReference type="OrthoDB" id="4828169at2"/>
<feature type="region of interest" description="Disordered" evidence="1">
    <location>
        <begin position="312"/>
        <end position="393"/>
    </location>
</feature>
<gene>
    <name evidence="2" type="ORF">BN13_210006</name>
</gene>
<organism evidence="2 3">
    <name type="scientific">Nostocoides jenkinsii Ben 74</name>
    <dbReference type="NCBI Taxonomy" id="1193518"/>
    <lineage>
        <taxon>Bacteria</taxon>
        <taxon>Bacillati</taxon>
        <taxon>Actinomycetota</taxon>
        <taxon>Actinomycetes</taxon>
        <taxon>Micrococcales</taxon>
        <taxon>Intrasporangiaceae</taxon>
        <taxon>Nostocoides</taxon>
    </lineage>
</organism>
<dbReference type="AlphaFoldDB" id="A0A077MD40"/>
<feature type="compositionally biased region" description="Basic and acidic residues" evidence="1">
    <location>
        <begin position="489"/>
        <end position="519"/>
    </location>
</feature>
<dbReference type="EMBL" id="CAJC01000124">
    <property type="protein sequence ID" value="CCI52782.1"/>
    <property type="molecule type" value="Genomic_DNA"/>
</dbReference>
<feature type="compositionally biased region" description="Pro residues" evidence="1">
    <location>
        <begin position="122"/>
        <end position="139"/>
    </location>
</feature>
<feature type="compositionally biased region" description="Low complexity" evidence="1">
    <location>
        <begin position="100"/>
        <end position="121"/>
    </location>
</feature>
<protein>
    <submittedName>
        <fullName evidence="2">Uncharacterized protein</fullName>
    </submittedName>
</protein>
<evidence type="ECO:0000313" key="2">
    <source>
        <dbReference type="EMBL" id="CCI52782.1"/>
    </source>
</evidence>
<feature type="region of interest" description="Disordered" evidence="1">
    <location>
        <begin position="88"/>
        <end position="181"/>
    </location>
</feature>
<evidence type="ECO:0000256" key="1">
    <source>
        <dbReference type="SAM" id="MobiDB-lite"/>
    </source>
</evidence>
<feature type="region of interest" description="Disordered" evidence="1">
    <location>
        <begin position="262"/>
        <end position="283"/>
    </location>
</feature>
<feature type="compositionally biased region" description="Low complexity" evidence="1">
    <location>
        <begin position="462"/>
        <end position="477"/>
    </location>
</feature>
<keyword evidence="3" id="KW-1185">Reference proteome</keyword>
<dbReference type="STRING" id="1193518.BN13_210006"/>
<name>A0A077MD40_9MICO</name>
<dbReference type="RefSeq" id="WP_048545006.1">
    <property type="nucleotide sequence ID" value="NZ_HF571038.1"/>
</dbReference>
<dbReference type="Proteomes" id="UP000035720">
    <property type="component" value="Unassembled WGS sequence"/>
</dbReference>
<feature type="region of interest" description="Disordered" evidence="1">
    <location>
        <begin position="462"/>
        <end position="519"/>
    </location>
</feature>
<accession>A0A077MD40</accession>
<evidence type="ECO:0000313" key="3">
    <source>
        <dbReference type="Proteomes" id="UP000035720"/>
    </source>
</evidence>